<comment type="caution">
    <text evidence="1">The sequence shown here is derived from an EMBL/GenBank/DDBJ whole genome shotgun (WGS) entry which is preliminary data.</text>
</comment>
<dbReference type="AlphaFoldDB" id="A0A8K0J7N5"/>
<organism evidence="1 2">
    <name type="scientific">Claviceps africana</name>
    <dbReference type="NCBI Taxonomy" id="83212"/>
    <lineage>
        <taxon>Eukaryota</taxon>
        <taxon>Fungi</taxon>
        <taxon>Dikarya</taxon>
        <taxon>Ascomycota</taxon>
        <taxon>Pezizomycotina</taxon>
        <taxon>Sordariomycetes</taxon>
        <taxon>Hypocreomycetidae</taxon>
        <taxon>Hypocreales</taxon>
        <taxon>Clavicipitaceae</taxon>
        <taxon>Claviceps</taxon>
    </lineage>
</organism>
<accession>A0A8K0J7N5</accession>
<dbReference type="Proteomes" id="UP000811619">
    <property type="component" value="Unassembled WGS sequence"/>
</dbReference>
<evidence type="ECO:0000313" key="1">
    <source>
        <dbReference type="EMBL" id="KAG5926888.1"/>
    </source>
</evidence>
<dbReference type="EMBL" id="SRPY01000226">
    <property type="protein sequence ID" value="KAG5926888.1"/>
    <property type="molecule type" value="Genomic_DNA"/>
</dbReference>
<proteinExistence type="predicted"/>
<protein>
    <submittedName>
        <fullName evidence="1">Uncharacterized protein</fullName>
    </submittedName>
</protein>
<gene>
    <name evidence="1" type="ORF">E4U42_002828</name>
</gene>
<sequence length="65" mass="6950">MDAKNISLDEIMGAKEITKATGFTLLLDDIILWASRLASVFPRSSSSAMIGSVTCAREASSRMPS</sequence>
<keyword evidence="2" id="KW-1185">Reference proteome</keyword>
<evidence type="ECO:0000313" key="2">
    <source>
        <dbReference type="Proteomes" id="UP000811619"/>
    </source>
</evidence>
<name>A0A8K0J7N5_9HYPO</name>
<reference evidence="1" key="1">
    <citation type="journal article" date="2020" name="bioRxiv">
        <title>Whole genome comparisons of ergot fungi reveals the divergence and evolution of species within the genus Claviceps are the result of varying mechanisms driving genome evolution and host range expansion.</title>
        <authorList>
            <person name="Wyka S.A."/>
            <person name="Mondo S.J."/>
            <person name="Liu M."/>
            <person name="Dettman J."/>
            <person name="Nalam V."/>
            <person name="Broders K.D."/>
        </authorList>
    </citation>
    <scope>NUCLEOTIDE SEQUENCE</scope>
    <source>
        <strain evidence="1">CCC 489</strain>
    </source>
</reference>